<reference evidence="2 3" key="1">
    <citation type="submission" date="2019-08" db="EMBL/GenBank/DDBJ databases">
        <title>Highly reduced genomes of protist endosymbionts show evolutionary convergence.</title>
        <authorList>
            <person name="George E."/>
            <person name="Husnik F."/>
            <person name="Tashyreva D."/>
            <person name="Prokopchuk G."/>
            <person name="Horak A."/>
            <person name="Kwong W.K."/>
            <person name="Lukes J."/>
            <person name="Keeling P.J."/>
        </authorList>
    </citation>
    <scope>NUCLEOTIDE SEQUENCE [LARGE SCALE GENOMIC DNA]</scope>
    <source>
        <strain evidence="2">1604LC</strain>
    </source>
</reference>
<organism evidence="2 3">
    <name type="scientific">Candidatus Cytomitobacter primus</name>
    <dbReference type="NCBI Taxonomy" id="2066024"/>
    <lineage>
        <taxon>Bacteria</taxon>
        <taxon>Pseudomonadati</taxon>
        <taxon>Pseudomonadota</taxon>
        <taxon>Alphaproteobacteria</taxon>
        <taxon>Holosporales</taxon>
        <taxon>Holosporaceae</taxon>
        <taxon>Candidatus Cytomitobacter</taxon>
    </lineage>
</organism>
<dbReference type="EMBL" id="CP043316">
    <property type="protein sequence ID" value="QEK38466.1"/>
    <property type="molecule type" value="Genomic_DNA"/>
</dbReference>
<evidence type="ECO:0000313" key="3">
    <source>
        <dbReference type="Proteomes" id="UP000325004"/>
    </source>
</evidence>
<accession>A0A5C0UEF0</accession>
<sequence length="397" mass="47045">MISKIIYIISVAIIMKISDIVPFQLKIGDICYSGQLSILLLYAAIAIFILLYFYNISNHFKRYYNKFIQYRRNKYEKHVNQKLIIESAKQICKNLKIIDIAHNHTVNCNAHYQYSNVNINHYNKSNIMHHLVLFMHNPNLQSAKQLDKYTEGLIFSSIFFACQYLSIKNYGKAQNHLKYLQNKISNRQWIYDNLFTCYLKNAEFYEYEILLNNLYKQNIIQKEYFESKHAILLLEKFNAGENEKDLEKAFNTYPNNIIIGQKYIQMFTAHNEKSIAAIEKIWNYHASFDLALDYYHRLTALSSHKLEKIQMLIKKFPNHQSSIYIQCYAAIEARAFHISDTLINLVQDTRIKKLLQIKINIAKEFNHDYIQTKVEQVIQNTKIENSVQNQQNARDTK</sequence>
<name>A0A5C0UEF0_9PROT</name>
<evidence type="ECO:0000256" key="1">
    <source>
        <dbReference type="SAM" id="Phobius"/>
    </source>
</evidence>
<evidence type="ECO:0008006" key="4">
    <source>
        <dbReference type="Google" id="ProtNLM"/>
    </source>
</evidence>
<keyword evidence="1" id="KW-0472">Membrane</keyword>
<gene>
    <name evidence="2" type="ORF">FZC34_00850</name>
</gene>
<feature type="transmembrane region" description="Helical" evidence="1">
    <location>
        <begin position="37"/>
        <end position="56"/>
    </location>
</feature>
<evidence type="ECO:0000313" key="2">
    <source>
        <dbReference type="EMBL" id="QEK38466.1"/>
    </source>
</evidence>
<keyword evidence="1" id="KW-1133">Transmembrane helix</keyword>
<keyword evidence="1" id="KW-0812">Transmembrane</keyword>
<dbReference type="Proteomes" id="UP000325004">
    <property type="component" value="Chromosome"/>
</dbReference>
<dbReference type="AlphaFoldDB" id="A0A5C0UEF0"/>
<protein>
    <recommendedName>
        <fullName evidence="4">HemY N-terminal domain-containing protein</fullName>
    </recommendedName>
</protein>
<keyword evidence="3" id="KW-1185">Reference proteome</keyword>
<feature type="transmembrane region" description="Helical" evidence="1">
    <location>
        <begin position="5"/>
        <end position="25"/>
    </location>
</feature>
<dbReference type="KEGG" id="cpri:FZC34_00850"/>
<proteinExistence type="predicted"/>
<dbReference type="RefSeq" id="WP_148971582.1">
    <property type="nucleotide sequence ID" value="NZ_CP043316.1"/>
</dbReference>